<evidence type="ECO:0000256" key="5">
    <source>
        <dbReference type="ARBA" id="ARBA00022989"/>
    </source>
</evidence>
<evidence type="ECO:0000256" key="6">
    <source>
        <dbReference type="ARBA" id="ARBA00023136"/>
    </source>
</evidence>
<dbReference type="PANTHER" id="PTHR43227:SF11">
    <property type="entry name" value="BLL4140 PROTEIN"/>
    <property type="match status" value="1"/>
</dbReference>
<keyword evidence="5 7" id="KW-1133">Transmembrane helix</keyword>
<feature type="transmembrane region" description="Helical" evidence="7">
    <location>
        <begin position="223"/>
        <end position="246"/>
    </location>
</feature>
<keyword evidence="2 7" id="KW-0813">Transport</keyword>
<dbReference type="InterPro" id="IPR035906">
    <property type="entry name" value="MetI-like_sf"/>
</dbReference>
<dbReference type="EMBL" id="FRFD01000004">
    <property type="protein sequence ID" value="SHO47368.1"/>
    <property type="molecule type" value="Genomic_DNA"/>
</dbReference>
<evidence type="ECO:0000256" key="3">
    <source>
        <dbReference type="ARBA" id="ARBA00022475"/>
    </source>
</evidence>
<feature type="transmembrane region" description="Helical" evidence="7">
    <location>
        <begin position="278"/>
        <end position="299"/>
    </location>
</feature>
<keyword evidence="6 7" id="KW-0472">Membrane</keyword>
<keyword evidence="10" id="KW-1185">Reference proteome</keyword>
<dbReference type="CDD" id="cd06261">
    <property type="entry name" value="TM_PBP2"/>
    <property type="match status" value="1"/>
</dbReference>
<dbReference type="GO" id="GO:0055085">
    <property type="term" value="P:transmembrane transport"/>
    <property type="evidence" value="ECO:0007669"/>
    <property type="project" value="InterPro"/>
</dbReference>
<feature type="transmembrane region" description="Helical" evidence="7">
    <location>
        <begin position="91"/>
        <end position="112"/>
    </location>
</feature>
<sequence>MRTSKLRKNSTRNLWLRIRRNWELYLLLLPAVVLLICFTYKPMYGVLIAFKEYRPVKGIWGSEWVLPWFKYFKKYFDSYQFVATIKNTLTITLYSLIVFPVPVVLALSVNQMRGGRFKKVFQTVTYMPHFISTVVMIGLLTLLLSPGSGIFGTICNLLGVEAPNLLGKAGAFKHLYVWSDIWQHAGWDSIIYIAALSGVDPSLYEAATVDGASKMQKVRFIDIPMLIPTAVIMLIMRVGGLMSLGFEKVYLMQNDLNIASSEVISTYVYKIGVVNTQYSYSAAINLFSTIVNFILLIMVNKIAKSISENSLW</sequence>
<name>A0A1M7Y4Y5_9FIRM</name>
<dbReference type="RefSeq" id="WP_073588229.1">
    <property type="nucleotide sequence ID" value="NZ_FRFD01000004.1"/>
</dbReference>
<keyword evidence="3" id="KW-1003">Cell membrane</keyword>
<dbReference type="Proteomes" id="UP000184612">
    <property type="component" value="Unassembled WGS sequence"/>
</dbReference>
<protein>
    <submittedName>
        <fullName evidence="9">Putative aldouronate transport system permease protein</fullName>
    </submittedName>
</protein>
<evidence type="ECO:0000313" key="9">
    <source>
        <dbReference type="EMBL" id="SHO47368.1"/>
    </source>
</evidence>
<dbReference type="InterPro" id="IPR050809">
    <property type="entry name" value="UgpAE/MalFG_permease"/>
</dbReference>
<evidence type="ECO:0000256" key="2">
    <source>
        <dbReference type="ARBA" id="ARBA00022448"/>
    </source>
</evidence>
<reference evidence="9 10" key="1">
    <citation type="submission" date="2016-12" db="EMBL/GenBank/DDBJ databases">
        <authorList>
            <person name="Song W.-J."/>
            <person name="Kurnit D.M."/>
        </authorList>
    </citation>
    <scope>NUCLEOTIDE SEQUENCE [LARGE SCALE GENOMIC DNA]</scope>
    <source>
        <strain evidence="9 10">DSM 12503</strain>
    </source>
</reference>
<dbReference type="SUPFAM" id="SSF161098">
    <property type="entry name" value="MetI-like"/>
    <property type="match status" value="1"/>
</dbReference>
<proteinExistence type="inferred from homology"/>
<dbReference type="InterPro" id="IPR000515">
    <property type="entry name" value="MetI-like"/>
</dbReference>
<dbReference type="PROSITE" id="PS50928">
    <property type="entry name" value="ABC_TM1"/>
    <property type="match status" value="1"/>
</dbReference>
<dbReference type="GO" id="GO:0005886">
    <property type="term" value="C:plasma membrane"/>
    <property type="evidence" value="ECO:0007669"/>
    <property type="project" value="UniProtKB-SubCell"/>
</dbReference>
<evidence type="ECO:0000256" key="4">
    <source>
        <dbReference type="ARBA" id="ARBA00022692"/>
    </source>
</evidence>
<evidence type="ECO:0000256" key="7">
    <source>
        <dbReference type="RuleBase" id="RU363032"/>
    </source>
</evidence>
<comment type="similarity">
    <text evidence="7">Belongs to the binding-protein-dependent transport system permease family.</text>
</comment>
<evidence type="ECO:0000259" key="8">
    <source>
        <dbReference type="PROSITE" id="PS50928"/>
    </source>
</evidence>
<feature type="transmembrane region" description="Helical" evidence="7">
    <location>
        <begin position="124"/>
        <end position="144"/>
    </location>
</feature>
<accession>A0A1M7Y4Y5</accession>
<keyword evidence="4 7" id="KW-0812">Transmembrane</keyword>
<dbReference type="Pfam" id="PF00528">
    <property type="entry name" value="BPD_transp_1"/>
    <property type="match status" value="1"/>
</dbReference>
<comment type="subcellular location">
    <subcellularLocation>
        <location evidence="1 7">Cell membrane</location>
        <topology evidence="1 7">Multi-pass membrane protein</topology>
    </subcellularLocation>
</comment>
<dbReference type="OrthoDB" id="9779462at2"/>
<dbReference type="STRING" id="1121345.SAMN02745217_01515"/>
<feature type="transmembrane region" description="Helical" evidence="7">
    <location>
        <begin position="21"/>
        <end position="41"/>
    </location>
</feature>
<evidence type="ECO:0000313" key="10">
    <source>
        <dbReference type="Proteomes" id="UP000184612"/>
    </source>
</evidence>
<dbReference type="AlphaFoldDB" id="A0A1M7Y4Y5"/>
<feature type="domain" description="ABC transmembrane type-1" evidence="8">
    <location>
        <begin position="85"/>
        <end position="299"/>
    </location>
</feature>
<gene>
    <name evidence="9" type="ORF">SAMN02745217_01515</name>
</gene>
<organism evidence="9 10">
    <name type="scientific">Anaerocolumna xylanovorans DSM 12503</name>
    <dbReference type="NCBI Taxonomy" id="1121345"/>
    <lineage>
        <taxon>Bacteria</taxon>
        <taxon>Bacillati</taxon>
        <taxon>Bacillota</taxon>
        <taxon>Clostridia</taxon>
        <taxon>Lachnospirales</taxon>
        <taxon>Lachnospiraceae</taxon>
        <taxon>Anaerocolumna</taxon>
    </lineage>
</organism>
<dbReference type="Gene3D" id="1.10.3720.10">
    <property type="entry name" value="MetI-like"/>
    <property type="match status" value="1"/>
</dbReference>
<evidence type="ECO:0000256" key="1">
    <source>
        <dbReference type="ARBA" id="ARBA00004651"/>
    </source>
</evidence>
<dbReference type="PANTHER" id="PTHR43227">
    <property type="entry name" value="BLL4140 PROTEIN"/>
    <property type="match status" value="1"/>
</dbReference>